<dbReference type="EMBL" id="AGXF01000008">
    <property type="protein sequence ID" value="EIY19863.1"/>
    <property type="molecule type" value="Genomic_DNA"/>
</dbReference>
<gene>
    <name evidence="1" type="ORF">HMPREF1061_02310</name>
</gene>
<reference evidence="1 2" key="1">
    <citation type="submission" date="2012-02" db="EMBL/GenBank/DDBJ databases">
        <title>The Genome Sequence of Bacteroides caccae CL03T12C61.</title>
        <authorList>
            <consortium name="The Broad Institute Genome Sequencing Platform"/>
            <person name="Earl A."/>
            <person name="Ward D."/>
            <person name="Feldgarden M."/>
            <person name="Gevers D."/>
            <person name="Zitomersky N.L."/>
            <person name="Coyne M.J."/>
            <person name="Comstock L.E."/>
            <person name="Young S.K."/>
            <person name="Zeng Q."/>
            <person name="Gargeya S."/>
            <person name="Fitzgerald M."/>
            <person name="Haas B."/>
            <person name="Abouelleil A."/>
            <person name="Alvarado L."/>
            <person name="Arachchi H.M."/>
            <person name="Berlin A."/>
            <person name="Chapman S.B."/>
            <person name="Gearin G."/>
            <person name="Goldberg J."/>
            <person name="Griggs A."/>
            <person name="Gujja S."/>
            <person name="Hansen M."/>
            <person name="Heiman D."/>
            <person name="Howarth C."/>
            <person name="Larimer J."/>
            <person name="Lui A."/>
            <person name="MacDonald P.J.P."/>
            <person name="McCowen C."/>
            <person name="Montmayeur A."/>
            <person name="Murphy C."/>
            <person name="Neiman D."/>
            <person name="Pearson M."/>
            <person name="Priest M."/>
            <person name="Roberts A."/>
            <person name="Saif S."/>
            <person name="Shea T."/>
            <person name="Sisk P."/>
            <person name="Stolte C."/>
            <person name="Sykes S."/>
            <person name="Wortman J."/>
            <person name="Nusbaum C."/>
            <person name="Birren B."/>
        </authorList>
    </citation>
    <scope>NUCLEOTIDE SEQUENCE [LARGE SCALE GENOMIC DNA]</scope>
    <source>
        <strain evidence="1 2">CL03T12C61</strain>
    </source>
</reference>
<comment type="caution">
    <text evidence="1">The sequence shown here is derived from an EMBL/GenBank/DDBJ whole genome shotgun (WGS) entry which is preliminary data.</text>
</comment>
<protein>
    <submittedName>
        <fullName evidence="1">Uncharacterized protein</fullName>
    </submittedName>
</protein>
<organism evidence="1 2">
    <name type="scientific">Bacteroides caccae CL03T12C61</name>
    <dbReference type="NCBI Taxonomy" id="997873"/>
    <lineage>
        <taxon>Bacteria</taxon>
        <taxon>Pseudomonadati</taxon>
        <taxon>Bacteroidota</taxon>
        <taxon>Bacteroidia</taxon>
        <taxon>Bacteroidales</taxon>
        <taxon>Bacteroidaceae</taxon>
        <taxon>Bacteroides</taxon>
    </lineage>
</organism>
<dbReference type="Proteomes" id="UP000002965">
    <property type="component" value="Unassembled WGS sequence"/>
</dbReference>
<dbReference type="PATRIC" id="fig|997873.3.peg.2411"/>
<dbReference type="HOGENOM" id="CLU_3004211_0_0_10"/>
<sequence>MNMGIDSPLKENDEKETKTIYAVNKLICENLLYAYNNSFDIPYTIFLYMCTIRKRV</sequence>
<keyword evidence="2" id="KW-1185">Reference proteome</keyword>
<proteinExistence type="predicted"/>
<evidence type="ECO:0000313" key="2">
    <source>
        <dbReference type="Proteomes" id="UP000002965"/>
    </source>
</evidence>
<name>I9PU11_9BACE</name>
<dbReference type="Gene3D" id="3.40.50.720">
    <property type="entry name" value="NAD(P)-binding Rossmann-like Domain"/>
    <property type="match status" value="1"/>
</dbReference>
<accession>I9PU11</accession>
<dbReference type="AlphaFoldDB" id="I9PU11"/>
<evidence type="ECO:0000313" key="1">
    <source>
        <dbReference type="EMBL" id="EIY19863.1"/>
    </source>
</evidence>